<evidence type="ECO:0000256" key="6">
    <source>
        <dbReference type="ARBA" id="ARBA00023014"/>
    </source>
</evidence>
<keyword evidence="5" id="KW-0408">Iron</keyword>
<dbReference type="Gene3D" id="3.20.20.70">
    <property type="entry name" value="Aldolase class I"/>
    <property type="match status" value="1"/>
</dbReference>
<dbReference type="Pfam" id="PF04055">
    <property type="entry name" value="Radical_SAM"/>
    <property type="match status" value="1"/>
</dbReference>
<proteinExistence type="predicted"/>
<name>A0A150RUI9_SORCE</name>
<keyword evidence="3" id="KW-0949">S-adenosyl-L-methionine</keyword>
<dbReference type="CDD" id="cd01335">
    <property type="entry name" value="Radical_SAM"/>
    <property type="match status" value="1"/>
</dbReference>
<accession>A0A150RUI9</accession>
<organism evidence="8 9">
    <name type="scientific">Sorangium cellulosum</name>
    <name type="common">Polyangium cellulosum</name>
    <dbReference type="NCBI Taxonomy" id="56"/>
    <lineage>
        <taxon>Bacteria</taxon>
        <taxon>Pseudomonadati</taxon>
        <taxon>Myxococcota</taxon>
        <taxon>Polyangia</taxon>
        <taxon>Polyangiales</taxon>
        <taxon>Polyangiaceae</taxon>
        <taxon>Sorangium</taxon>
    </lineage>
</organism>
<dbReference type="InterPro" id="IPR013785">
    <property type="entry name" value="Aldolase_TIM"/>
</dbReference>
<dbReference type="SUPFAM" id="SSF102114">
    <property type="entry name" value="Radical SAM enzymes"/>
    <property type="match status" value="1"/>
</dbReference>
<evidence type="ECO:0000256" key="3">
    <source>
        <dbReference type="ARBA" id="ARBA00022691"/>
    </source>
</evidence>
<evidence type="ECO:0000256" key="1">
    <source>
        <dbReference type="ARBA" id="ARBA00001966"/>
    </source>
</evidence>
<keyword evidence="6" id="KW-0411">Iron-sulfur</keyword>
<dbReference type="PROSITE" id="PS51918">
    <property type="entry name" value="RADICAL_SAM"/>
    <property type="match status" value="1"/>
</dbReference>
<gene>
    <name evidence="8" type="ORF">BE17_10660</name>
</gene>
<dbReference type="EMBL" id="JEMB01002108">
    <property type="protein sequence ID" value="KYF83458.1"/>
    <property type="molecule type" value="Genomic_DNA"/>
</dbReference>
<dbReference type="SFLD" id="SFLDG01072">
    <property type="entry name" value="dehydrogenase_like"/>
    <property type="match status" value="1"/>
</dbReference>
<keyword evidence="2" id="KW-0004">4Fe-4S</keyword>
<dbReference type="GO" id="GO:0051539">
    <property type="term" value="F:4 iron, 4 sulfur cluster binding"/>
    <property type="evidence" value="ECO:0007669"/>
    <property type="project" value="UniProtKB-KW"/>
</dbReference>
<keyword evidence="4" id="KW-0479">Metal-binding</keyword>
<sequence length="415" mass="46469">MMRLPVVGEPKHAVPISTYVVKLVSRCNLNCSYCYMYNLADQTYRSQPAIMREEVTAAMCRRILSHAGRHGVAGVHIIAHGGEPLLLGRQRFHAWVEQVRLTLDQGGVSSCFTVQSNGVLIDDAWIELLAELSVRVGLSIDGPKRFHDRHRVDHQGRGSFDDVVTAIRRLQAHRLGPGIFANVLAVINTDIPPREMFDLWQFLDVPGLEVNLPHANHAHAPPSGAVSHGDWMIEFFDLWFEQNRPDRHVRYFENILRLLFGHPMSTDNIGGKPVGAIIIETDGGIEPTDAFKCCENGITKLGINVLRNEIDEAYRSSILRTMLGGVSELCAQCRACELRDVCGGGYMPHRFSRERRFDNPSVYCPDLLKLIHHIRRRVIDSLPPHLLAVAAGRATACEAGGRADERRDTERAERA</sequence>
<comment type="cofactor">
    <cofactor evidence="1">
        <name>[4Fe-4S] cluster</name>
        <dbReference type="ChEBI" id="CHEBI:49883"/>
    </cofactor>
</comment>
<dbReference type="SFLD" id="SFLDG01067">
    <property type="entry name" value="SPASM/twitch_domain_containing"/>
    <property type="match status" value="1"/>
</dbReference>
<dbReference type="GO" id="GO:0046872">
    <property type="term" value="F:metal ion binding"/>
    <property type="evidence" value="ECO:0007669"/>
    <property type="project" value="UniProtKB-KW"/>
</dbReference>
<evidence type="ECO:0000313" key="8">
    <source>
        <dbReference type="EMBL" id="KYF83458.1"/>
    </source>
</evidence>
<dbReference type="InterPro" id="IPR000385">
    <property type="entry name" value="MoaA_NifB_PqqE_Fe-S-bd_CS"/>
</dbReference>
<evidence type="ECO:0000256" key="2">
    <source>
        <dbReference type="ARBA" id="ARBA00022485"/>
    </source>
</evidence>
<dbReference type="GO" id="GO:0016491">
    <property type="term" value="F:oxidoreductase activity"/>
    <property type="evidence" value="ECO:0007669"/>
    <property type="project" value="InterPro"/>
</dbReference>
<comment type="caution">
    <text evidence="8">The sequence shown here is derived from an EMBL/GenBank/DDBJ whole genome shotgun (WGS) entry which is preliminary data.</text>
</comment>
<dbReference type="SFLD" id="SFLDS00029">
    <property type="entry name" value="Radical_SAM"/>
    <property type="match status" value="1"/>
</dbReference>
<dbReference type="AlphaFoldDB" id="A0A150RUI9"/>
<feature type="domain" description="Radical SAM core" evidence="7">
    <location>
        <begin position="12"/>
        <end position="256"/>
    </location>
</feature>
<protein>
    <recommendedName>
        <fullName evidence="7">Radical SAM core domain-containing protein</fullName>
    </recommendedName>
</protein>
<dbReference type="InterPro" id="IPR007197">
    <property type="entry name" value="rSAM"/>
</dbReference>
<evidence type="ECO:0000256" key="5">
    <source>
        <dbReference type="ARBA" id="ARBA00023004"/>
    </source>
</evidence>
<dbReference type="InterPro" id="IPR058240">
    <property type="entry name" value="rSAM_sf"/>
</dbReference>
<dbReference type="InterPro" id="IPR023867">
    <property type="entry name" value="Sulphatase_maturase_rSAM"/>
</dbReference>
<dbReference type="PANTHER" id="PTHR43273">
    <property type="entry name" value="ANAEROBIC SULFATASE-MATURATING ENZYME HOMOLOG ASLB-RELATED"/>
    <property type="match status" value="1"/>
</dbReference>
<dbReference type="PANTHER" id="PTHR43273:SF8">
    <property type="entry name" value="RADICAL SAM DOMAIN PROTEIN"/>
    <property type="match status" value="1"/>
</dbReference>
<evidence type="ECO:0000256" key="4">
    <source>
        <dbReference type="ARBA" id="ARBA00022723"/>
    </source>
</evidence>
<evidence type="ECO:0000313" key="9">
    <source>
        <dbReference type="Proteomes" id="UP000075635"/>
    </source>
</evidence>
<reference evidence="8 9" key="1">
    <citation type="submission" date="2014-02" db="EMBL/GenBank/DDBJ databases">
        <title>The small core and large imbalanced accessory genome model reveals a collaborative survival strategy of Sorangium cellulosum strains in nature.</title>
        <authorList>
            <person name="Han K."/>
            <person name="Peng R."/>
            <person name="Blom J."/>
            <person name="Li Y.-Z."/>
        </authorList>
    </citation>
    <scope>NUCLEOTIDE SEQUENCE [LARGE SCALE GENOMIC DNA]</scope>
    <source>
        <strain evidence="8 9">So0011-07</strain>
    </source>
</reference>
<dbReference type="Proteomes" id="UP000075635">
    <property type="component" value="Unassembled WGS sequence"/>
</dbReference>
<dbReference type="PROSITE" id="PS01305">
    <property type="entry name" value="MOAA_NIFB_PQQE"/>
    <property type="match status" value="1"/>
</dbReference>
<evidence type="ECO:0000259" key="7">
    <source>
        <dbReference type="PROSITE" id="PS51918"/>
    </source>
</evidence>
<dbReference type="SFLD" id="SFLDG01386">
    <property type="entry name" value="main_SPASM_domain-containing"/>
    <property type="match status" value="1"/>
</dbReference>